<dbReference type="PANTHER" id="PTHR46558">
    <property type="entry name" value="TRACRIPTIONAL REGULATORY PROTEIN-RELATED-RELATED"/>
    <property type="match status" value="1"/>
</dbReference>
<evidence type="ECO:0000313" key="4">
    <source>
        <dbReference type="Proteomes" id="UP000824139"/>
    </source>
</evidence>
<dbReference type="EMBL" id="DVJO01000104">
    <property type="protein sequence ID" value="HIS82924.1"/>
    <property type="molecule type" value="Genomic_DNA"/>
</dbReference>
<comment type="caution">
    <text evidence="3">The sequence shown here is derived from an EMBL/GenBank/DDBJ whole genome shotgun (WGS) entry which is preliminary data.</text>
</comment>
<dbReference type="SUPFAM" id="SSF47413">
    <property type="entry name" value="lambda repressor-like DNA-binding domains"/>
    <property type="match status" value="1"/>
</dbReference>
<evidence type="ECO:0000259" key="2">
    <source>
        <dbReference type="PROSITE" id="PS50943"/>
    </source>
</evidence>
<gene>
    <name evidence="3" type="ORF">IAD41_04885</name>
</gene>
<proteinExistence type="predicted"/>
<feature type="domain" description="HTH cro/C1-type" evidence="2">
    <location>
        <begin position="12"/>
        <end position="66"/>
    </location>
</feature>
<evidence type="ECO:0000313" key="3">
    <source>
        <dbReference type="EMBL" id="HIS82924.1"/>
    </source>
</evidence>
<accession>A0A9D1FWB9</accession>
<dbReference type="GO" id="GO:0003677">
    <property type="term" value="F:DNA binding"/>
    <property type="evidence" value="ECO:0007669"/>
    <property type="project" value="UniProtKB-KW"/>
</dbReference>
<dbReference type="Gene3D" id="1.10.260.40">
    <property type="entry name" value="lambda repressor-like DNA-binding domains"/>
    <property type="match status" value="1"/>
</dbReference>
<sequence length="101" mass="11997">MQSVKDLFGKRIKELRKARNLTQEQLAELVDIDTRNIIKIENSETFPRVKTLDKLLEVFQISASEIFQTAHLENSDLLRKKIFQKLEEDEELTKLIYKMLF</sequence>
<organism evidence="3 4">
    <name type="scientific">Candidatus Scatenecus faecavium</name>
    <dbReference type="NCBI Taxonomy" id="2840915"/>
    <lineage>
        <taxon>Bacteria</taxon>
        <taxon>Candidatus Scatenecus</taxon>
    </lineage>
</organism>
<dbReference type="InterPro" id="IPR001387">
    <property type="entry name" value="Cro/C1-type_HTH"/>
</dbReference>
<evidence type="ECO:0000256" key="1">
    <source>
        <dbReference type="ARBA" id="ARBA00023125"/>
    </source>
</evidence>
<reference evidence="3" key="2">
    <citation type="journal article" date="2021" name="PeerJ">
        <title>Extensive microbial diversity within the chicken gut microbiome revealed by metagenomics and culture.</title>
        <authorList>
            <person name="Gilroy R."/>
            <person name="Ravi A."/>
            <person name="Getino M."/>
            <person name="Pursley I."/>
            <person name="Horton D.L."/>
            <person name="Alikhan N.F."/>
            <person name="Baker D."/>
            <person name="Gharbi K."/>
            <person name="Hall N."/>
            <person name="Watson M."/>
            <person name="Adriaenssens E.M."/>
            <person name="Foster-Nyarko E."/>
            <person name="Jarju S."/>
            <person name="Secka A."/>
            <person name="Antonio M."/>
            <person name="Oren A."/>
            <person name="Chaudhuri R.R."/>
            <person name="La Ragione R."/>
            <person name="Hildebrand F."/>
            <person name="Pallen M.J."/>
        </authorList>
    </citation>
    <scope>NUCLEOTIDE SEQUENCE</scope>
    <source>
        <strain evidence="3">CHK152-2994</strain>
    </source>
</reference>
<reference evidence="3" key="1">
    <citation type="submission" date="2020-10" db="EMBL/GenBank/DDBJ databases">
        <authorList>
            <person name="Gilroy R."/>
        </authorList>
    </citation>
    <scope>NUCLEOTIDE SEQUENCE</scope>
    <source>
        <strain evidence="3">CHK152-2994</strain>
    </source>
</reference>
<dbReference type="PANTHER" id="PTHR46558:SF11">
    <property type="entry name" value="HTH-TYPE TRANSCRIPTIONAL REGULATOR XRE"/>
    <property type="match status" value="1"/>
</dbReference>
<dbReference type="Proteomes" id="UP000824139">
    <property type="component" value="Unassembled WGS sequence"/>
</dbReference>
<protein>
    <submittedName>
        <fullName evidence="3">Helix-turn-helix transcriptional regulator</fullName>
    </submittedName>
</protein>
<dbReference type="PROSITE" id="PS50943">
    <property type="entry name" value="HTH_CROC1"/>
    <property type="match status" value="1"/>
</dbReference>
<dbReference type="Pfam" id="PF12844">
    <property type="entry name" value="HTH_19"/>
    <property type="match status" value="1"/>
</dbReference>
<keyword evidence="1" id="KW-0238">DNA-binding</keyword>
<dbReference type="SMART" id="SM00530">
    <property type="entry name" value="HTH_XRE"/>
    <property type="match status" value="1"/>
</dbReference>
<name>A0A9D1FWB9_9BACT</name>
<dbReference type="AlphaFoldDB" id="A0A9D1FWB9"/>
<dbReference type="InterPro" id="IPR010982">
    <property type="entry name" value="Lambda_DNA-bd_dom_sf"/>
</dbReference>
<dbReference type="CDD" id="cd00093">
    <property type="entry name" value="HTH_XRE"/>
    <property type="match status" value="1"/>
</dbReference>